<proteinExistence type="predicted"/>
<accession>A0ACB9MFQ8</accession>
<dbReference type="Proteomes" id="UP000828941">
    <property type="component" value="Chromosome 9"/>
</dbReference>
<sequence>MENLGNRSLILHCDSPIVNSLFSVASEEGPDHFSNVAWKIVPPFISNMPDYQVVGSCNSMLCLHDAFFFDPIYVYDTINGNYFELPKSNQLKSGPRQKLALGFGGNPANMEYKIVRVVYFPVPGVGSYDDSEVQIFTIGTEAWRSLGAILWTLDSCSEALLNGALHWVTKRHIFPPGPCLHIISFNLAEEAFKEIELPTCKNFNIDNFHLVALRGCLSAVMSNKDGELEIWVKRFYNVMNSWRKEYVIRVNVPAGLKRRLAQVLRNWKAATLRLSKGAIQVLQMMNNGEILLCYEEGGLFLYSPQNGGFRKLVVSGLPKWFSTITLDEVTLFPVNAAPRIETSYEGRL</sequence>
<reference evidence="1 2" key="1">
    <citation type="journal article" date="2022" name="DNA Res.">
        <title>Chromosomal-level genome assembly of the orchid tree Bauhinia variegata (Leguminosae; Cercidoideae) supports the allotetraploid origin hypothesis of Bauhinia.</title>
        <authorList>
            <person name="Zhong Y."/>
            <person name="Chen Y."/>
            <person name="Zheng D."/>
            <person name="Pang J."/>
            <person name="Liu Y."/>
            <person name="Luo S."/>
            <person name="Meng S."/>
            <person name="Qian L."/>
            <person name="Wei D."/>
            <person name="Dai S."/>
            <person name="Zhou R."/>
        </authorList>
    </citation>
    <scope>NUCLEOTIDE SEQUENCE [LARGE SCALE GENOMIC DNA]</scope>
    <source>
        <strain evidence="1">BV-YZ2020</strain>
    </source>
</reference>
<organism evidence="1 2">
    <name type="scientific">Bauhinia variegata</name>
    <name type="common">Purple orchid tree</name>
    <name type="synonym">Phanera variegata</name>
    <dbReference type="NCBI Taxonomy" id="167791"/>
    <lineage>
        <taxon>Eukaryota</taxon>
        <taxon>Viridiplantae</taxon>
        <taxon>Streptophyta</taxon>
        <taxon>Embryophyta</taxon>
        <taxon>Tracheophyta</taxon>
        <taxon>Spermatophyta</taxon>
        <taxon>Magnoliopsida</taxon>
        <taxon>eudicotyledons</taxon>
        <taxon>Gunneridae</taxon>
        <taxon>Pentapetalae</taxon>
        <taxon>rosids</taxon>
        <taxon>fabids</taxon>
        <taxon>Fabales</taxon>
        <taxon>Fabaceae</taxon>
        <taxon>Cercidoideae</taxon>
        <taxon>Cercideae</taxon>
        <taxon>Bauhiniinae</taxon>
        <taxon>Bauhinia</taxon>
    </lineage>
</organism>
<evidence type="ECO:0000313" key="1">
    <source>
        <dbReference type="EMBL" id="KAI4322481.1"/>
    </source>
</evidence>
<gene>
    <name evidence="1" type="ORF">L6164_022172</name>
</gene>
<name>A0ACB9MFQ8_BAUVA</name>
<evidence type="ECO:0000313" key="2">
    <source>
        <dbReference type="Proteomes" id="UP000828941"/>
    </source>
</evidence>
<protein>
    <submittedName>
        <fullName evidence="1">Uncharacterized protein</fullName>
    </submittedName>
</protein>
<dbReference type="EMBL" id="CM039434">
    <property type="protein sequence ID" value="KAI4322481.1"/>
    <property type="molecule type" value="Genomic_DNA"/>
</dbReference>
<comment type="caution">
    <text evidence="1">The sequence shown here is derived from an EMBL/GenBank/DDBJ whole genome shotgun (WGS) entry which is preliminary data.</text>
</comment>
<keyword evidence="2" id="KW-1185">Reference proteome</keyword>